<dbReference type="GO" id="GO:0051539">
    <property type="term" value="F:4 iron, 4 sulfur cluster binding"/>
    <property type="evidence" value="ECO:0007669"/>
    <property type="project" value="UniProtKB-UniRule"/>
</dbReference>
<dbReference type="CDD" id="cd21117">
    <property type="entry name" value="Twitch_MoaA"/>
    <property type="match status" value="1"/>
</dbReference>
<evidence type="ECO:0000256" key="4">
    <source>
        <dbReference type="ARBA" id="ARBA00022723"/>
    </source>
</evidence>
<evidence type="ECO:0000313" key="14">
    <source>
        <dbReference type="EMBL" id="EGO61796.1"/>
    </source>
</evidence>
<keyword evidence="6 12" id="KW-0408">Iron</keyword>
<dbReference type="Proteomes" id="UP000003240">
    <property type="component" value="Unassembled WGS sequence"/>
</dbReference>
<dbReference type="InterPro" id="IPR050105">
    <property type="entry name" value="MoCo_biosynth_MoaA/MoaC"/>
</dbReference>
<name>F7NQ37_9FIRM</name>
<feature type="domain" description="Radical SAM core" evidence="13">
    <location>
        <begin position="4"/>
        <end position="227"/>
    </location>
</feature>
<dbReference type="CDD" id="cd01335">
    <property type="entry name" value="Radical_SAM"/>
    <property type="match status" value="1"/>
</dbReference>
<keyword evidence="10 12" id="KW-0456">Lyase</keyword>
<evidence type="ECO:0000256" key="7">
    <source>
        <dbReference type="ARBA" id="ARBA00023014"/>
    </source>
</evidence>
<keyword evidence="5 12" id="KW-0547">Nucleotide-binding</keyword>
<feature type="binding site" evidence="12">
    <location>
        <position position="94"/>
    </location>
    <ligand>
        <name>GTP</name>
        <dbReference type="ChEBI" id="CHEBI:37565"/>
    </ligand>
</feature>
<dbReference type="PROSITE" id="PS01305">
    <property type="entry name" value="MOAA_NIFB_PQQE"/>
    <property type="match status" value="1"/>
</dbReference>
<dbReference type="InterPro" id="IPR006638">
    <property type="entry name" value="Elp3/MiaA/NifB-like_rSAM"/>
</dbReference>
<feature type="binding site" evidence="12">
    <location>
        <position position="26"/>
    </location>
    <ligand>
        <name>S-adenosyl-L-methionine</name>
        <dbReference type="ChEBI" id="CHEBI:59789"/>
    </ligand>
</feature>
<feature type="binding site" evidence="12">
    <location>
        <position position="155"/>
    </location>
    <ligand>
        <name>GTP</name>
        <dbReference type="ChEBI" id="CHEBI:37565"/>
    </ligand>
</feature>
<feature type="binding site" evidence="12">
    <location>
        <position position="20"/>
    </location>
    <ligand>
        <name>[4Fe-4S] cluster</name>
        <dbReference type="ChEBI" id="CHEBI:49883"/>
        <label>1</label>
        <note>4Fe-4S-S-AdoMet</note>
    </ligand>
</feature>
<gene>
    <name evidence="12" type="primary">moaA</name>
    <name evidence="14" type="ORF">ALO_21189</name>
</gene>
<feature type="binding site" evidence="12">
    <location>
        <position position="24"/>
    </location>
    <ligand>
        <name>[4Fe-4S] cluster</name>
        <dbReference type="ChEBI" id="CHEBI:49883"/>
        <label>1</label>
        <note>4Fe-4S-S-AdoMet</note>
    </ligand>
</feature>
<dbReference type="OrthoDB" id="9763993at2"/>
<evidence type="ECO:0000256" key="8">
    <source>
        <dbReference type="ARBA" id="ARBA00023134"/>
    </source>
</evidence>
<keyword evidence="7 12" id="KW-0411">Iron-sulfur</keyword>
<feature type="binding site" evidence="12">
    <location>
        <position position="189"/>
    </location>
    <ligand>
        <name>S-adenosyl-L-methionine</name>
        <dbReference type="ChEBI" id="CHEBI:59789"/>
    </ligand>
</feature>
<dbReference type="SFLD" id="SFLDG01067">
    <property type="entry name" value="SPASM/twitch_domain_containing"/>
    <property type="match status" value="1"/>
</dbReference>
<dbReference type="GO" id="GO:0016787">
    <property type="term" value="F:hydrolase activity"/>
    <property type="evidence" value="ECO:0007669"/>
    <property type="project" value="UniProtKB-KW"/>
</dbReference>
<dbReference type="Gene3D" id="3.20.20.70">
    <property type="entry name" value="Aldolase class I"/>
    <property type="match status" value="1"/>
</dbReference>
<evidence type="ECO:0000256" key="12">
    <source>
        <dbReference type="HAMAP-Rule" id="MF_01225"/>
    </source>
</evidence>
<evidence type="ECO:0000256" key="3">
    <source>
        <dbReference type="ARBA" id="ARBA00022691"/>
    </source>
</evidence>
<dbReference type="GO" id="GO:1904047">
    <property type="term" value="F:S-adenosyl-L-methionine binding"/>
    <property type="evidence" value="ECO:0007669"/>
    <property type="project" value="UniProtKB-UniRule"/>
</dbReference>
<comment type="subunit">
    <text evidence="12">Monomer and homodimer.</text>
</comment>
<dbReference type="InterPro" id="IPR013785">
    <property type="entry name" value="Aldolase_TIM"/>
</dbReference>
<dbReference type="SFLD" id="SFLDG01383">
    <property type="entry name" value="cyclic_pyranopterin_phosphate"/>
    <property type="match status" value="1"/>
</dbReference>
<keyword evidence="14" id="KW-0378">Hydrolase</keyword>
<sequence length="325" mass="35674">MRDGFNRNIEYIRVSVTDRCNFRCLYCMPAAGVRLLEHADILTYEEILRLLSLLGRAGFRRVRLTGGEPLIRKGFADFVREVAALRYFEDIAVTTNGSLLAEMAFPLKAAGLKRVNISLDTVNVNRFSHITGGGKLSRVIEGVEAALLAGLSPVKLNVVLTDILQQSDISYFVDLVQTSPVSVRFIEYMPISQCDVSAGMSIPALKQTIETLGGLLTPTSMSYANGPAKYFRLSGSKGTFGFITPISEHFCGSCNRVRLTADGKIKPCLLSNQEYDIKTALRGEISDKNLLRLLERAITAKPAGHDLVDRMNAPGFCRNMSQIGG</sequence>
<protein>
    <recommendedName>
        <fullName evidence="1 12">GTP 3',8-cyclase</fullName>
        <ecNumber evidence="1 12">4.1.99.22</ecNumber>
    </recommendedName>
    <alternativeName>
        <fullName evidence="12">Molybdenum cofactor biosynthesis protein A</fullName>
    </alternativeName>
</protein>
<feature type="binding site" evidence="12">
    <location>
        <position position="67"/>
    </location>
    <ligand>
        <name>S-adenosyl-L-methionine</name>
        <dbReference type="ChEBI" id="CHEBI:59789"/>
    </ligand>
</feature>
<keyword evidence="8 12" id="KW-0342">GTP-binding</keyword>
<dbReference type="PANTHER" id="PTHR22960:SF0">
    <property type="entry name" value="MOLYBDENUM COFACTOR BIOSYNTHESIS PROTEIN 1"/>
    <property type="match status" value="1"/>
</dbReference>
<dbReference type="UniPathway" id="UPA00344"/>
<dbReference type="EC" id="4.1.99.22" evidence="1 12"/>
<dbReference type="InterPro" id="IPR058240">
    <property type="entry name" value="rSAM_sf"/>
</dbReference>
<evidence type="ECO:0000259" key="13">
    <source>
        <dbReference type="PROSITE" id="PS51918"/>
    </source>
</evidence>
<dbReference type="GO" id="GO:0061798">
    <property type="term" value="F:GTP 3',8'-cyclase activity"/>
    <property type="evidence" value="ECO:0007669"/>
    <property type="project" value="UniProtKB-UniRule"/>
</dbReference>
<keyword evidence="9 12" id="KW-0501">Molybdenum cofactor biosynthesis</keyword>
<dbReference type="GO" id="GO:0006777">
    <property type="term" value="P:Mo-molybdopterin cofactor biosynthetic process"/>
    <property type="evidence" value="ECO:0007669"/>
    <property type="project" value="UniProtKB-UniRule"/>
</dbReference>
<dbReference type="InterPro" id="IPR000385">
    <property type="entry name" value="MoaA_NifB_PqqE_Fe-S-bd_CS"/>
</dbReference>
<comment type="function">
    <text evidence="12">Catalyzes the cyclization of GTP to (8S)-3',8-cyclo-7,8-dihydroguanosine 5'-triphosphate.</text>
</comment>
<comment type="cofactor">
    <cofactor evidence="12">
        <name>[4Fe-4S] cluster</name>
        <dbReference type="ChEBI" id="CHEBI:49883"/>
    </cofactor>
    <text evidence="12">Binds 2 [4Fe-4S] clusters. Binds 1 [4Fe-4S] cluster coordinated with 3 cysteines and an exchangeable S-adenosyl-L-methionine and 1 [4Fe-4S] cluster coordinated with 3 cysteines and the GTP-derived substrate.</text>
</comment>
<comment type="pathway">
    <text evidence="12">Cofactor biosynthesis; molybdopterin biosynthesis.</text>
</comment>
<feature type="binding site" evidence="12">
    <location>
        <position position="251"/>
    </location>
    <ligand>
        <name>[4Fe-4S] cluster</name>
        <dbReference type="ChEBI" id="CHEBI:49883"/>
        <label>2</label>
        <note>4Fe-4S-substrate</note>
    </ligand>
</feature>
<evidence type="ECO:0000256" key="5">
    <source>
        <dbReference type="ARBA" id="ARBA00022741"/>
    </source>
</evidence>
<feature type="binding site" evidence="12">
    <location>
        <position position="268"/>
    </location>
    <ligand>
        <name>[4Fe-4S] cluster</name>
        <dbReference type="ChEBI" id="CHEBI:49883"/>
        <label>2</label>
        <note>4Fe-4S-substrate</note>
    </ligand>
</feature>
<dbReference type="InterPro" id="IPR040064">
    <property type="entry name" value="MoaA-like"/>
</dbReference>
<dbReference type="SFLD" id="SFLDS00029">
    <property type="entry name" value="Radical_SAM"/>
    <property type="match status" value="1"/>
</dbReference>
<reference evidence="14 15" key="1">
    <citation type="journal article" date="2011" name="EMBO J.">
        <title>Structural diversity of bacterial flagellar motors.</title>
        <authorList>
            <person name="Chen S."/>
            <person name="Beeby M."/>
            <person name="Murphy G.E."/>
            <person name="Leadbetter J.R."/>
            <person name="Hendrixson D.R."/>
            <person name="Briegel A."/>
            <person name="Li Z."/>
            <person name="Shi J."/>
            <person name="Tocheva E.I."/>
            <person name="Muller A."/>
            <person name="Dobro M.J."/>
            <person name="Jensen G.J."/>
        </authorList>
    </citation>
    <scope>NUCLEOTIDE SEQUENCE [LARGE SCALE GENOMIC DNA]</scope>
    <source>
        <strain evidence="14 15">DSM 6540</strain>
    </source>
</reference>
<dbReference type="InterPro" id="IPR010505">
    <property type="entry name" value="MoaA_twitch"/>
</dbReference>
<feature type="binding site" evidence="12">
    <location>
        <position position="254"/>
    </location>
    <ligand>
        <name>[4Fe-4S] cluster</name>
        <dbReference type="ChEBI" id="CHEBI:49883"/>
        <label>2</label>
        <note>4Fe-4S-substrate</note>
    </ligand>
</feature>
<dbReference type="GO" id="GO:0005525">
    <property type="term" value="F:GTP binding"/>
    <property type="evidence" value="ECO:0007669"/>
    <property type="project" value="UniProtKB-UniRule"/>
</dbReference>
<dbReference type="NCBIfam" id="TIGR02666">
    <property type="entry name" value="moaA"/>
    <property type="match status" value="1"/>
</dbReference>
<evidence type="ECO:0000256" key="9">
    <source>
        <dbReference type="ARBA" id="ARBA00023150"/>
    </source>
</evidence>
<keyword evidence="4 12" id="KW-0479">Metal-binding</keyword>
<dbReference type="Pfam" id="PF06463">
    <property type="entry name" value="Mob_synth_C"/>
    <property type="match status" value="1"/>
</dbReference>
<dbReference type="HAMAP" id="MF_01225_B">
    <property type="entry name" value="MoaA_B"/>
    <property type="match status" value="1"/>
</dbReference>
<feature type="binding site" evidence="12">
    <location>
        <position position="63"/>
    </location>
    <ligand>
        <name>GTP</name>
        <dbReference type="ChEBI" id="CHEBI:37565"/>
    </ligand>
</feature>
<feature type="binding site" evidence="12">
    <location>
        <position position="118"/>
    </location>
    <ligand>
        <name>S-adenosyl-L-methionine</name>
        <dbReference type="ChEBI" id="CHEBI:59789"/>
    </ligand>
</feature>
<dbReference type="AlphaFoldDB" id="F7NQ37"/>
<comment type="similarity">
    <text evidence="12">Belongs to the radical SAM superfamily. MoaA family.</text>
</comment>
<dbReference type="GO" id="GO:0046872">
    <property type="term" value="F:metal ion binding"/>
    <property type="evidence" value="ECO:0007669"/>
    <property type="project" value="UniProtKB-KW"/>
</dbReference>
<comment type="catalytic activity">
    <reaction evidence="11 12">
        <text>GTP + AH2 + S-adenosyl-L-methionine = (8S)-3',8-cyclo-7,8-dihydroguanosine 5'-triphosphate + 5'-deoxyadenosine + L-methionine + A + H(+)</text>
        <dbReference type="Rhea" id="RHEA:49576"/>
        <dbReference type="ChEBI" id="CHEBI:13193"/>
        <dbReference type="ChEBI" id="CHEBI:15378"/>
        <dbReference type="ChEBI" id="CHEBI:17319"/>
        <dbReference type="ChEBI" id="CHEBI:17499"/>
        <dbReference type="ChEBI" id="CHEBI:37565"/>
        <dbReference type="ChEBI" id="CHEBI:57844"/>
        <dbReference type="ChEBI" id="CHEBI:59789"/>
        <dbReference type="ChEBI" id="CHEBI:131766"/>
        <dbReference type="EC" id="4.1.99.22"/>
    </reaction>
</comment>
<dbReference type="Pfam" id="PF04055">
    <property type="entry name" value="Radical_SAM"/>
    <property type="match status" value="1"/>
</dbReference>
<evidence type="ECO:0000256" key="6">
    <source>
        <dbReference type="ARBA" id="ARBA00023004"/>
    </source>
</evidence>
<dbReference type="PROSITE" id="PS51918">
    <property type="entry name" value="RADICAL_SAM"/>
    <property type="match status" value="1"/>
</dbReference>
<accession>F7NQ37</accession>
<keyword evidence="2 12" id="KW-0004">4Fe-4S</keyword>
<comment type="caution">
    <text evidence="14">The sequence shown here is derived from an EMBL/GenBank/DDBJ whole genome shotgun (WGS) entry which is preliminary data.</text>
</comment>
<dbReference type="eggNOG" id="COG2896">
    <property type="taxonomic scope" value="Bacteria"/>
</dbReference>
<dbReference type="SMART" id="SM00729">
    <property type="entry name" value="Elp3"/>
    <property type="match status" value="1"/>
</dbReference>
<dbReference type="SFLD" id="SFLDG01386">
    <property type="entry name" value="main_SPASM_domain-containing"/>
    <property type="match status" value="1"/>
</dbReference>
<dbReference type="PANTHER" id="PTHR22960">
    <property type="entry name" value="MOLYBDOPTERIN COFACTOR SYNTHESIS PROTEIN A"/>
    <property type="match status" value="1"/>
</dbReference>
<feature type="binding site" evidence="12">
    <location>
        <position position="27"/>
    </location>
    <ligand>
        <name>[4Fe-4S] cluster</name>
        <dbReference type="ChEBI" id="CHEBI:49883"/>
        <label>1</label>
        <note>4Fe-4S-S-AdoMet</note>
    </ligand>
</feature>
<dbReference type="SUPFAM" id="SSF102114">
    <property type="entry name" value="Radical SAM enzymes"/>
    <property type="match status" value="1"/>
</dbReference>
<organism evidence="14 15">
    <name type="scientific">Acetonema longum DSM 6540</name>
    <dbReference type="NCBI Taxonomy" id="1009370"/>
    <lineage>
        <taxon>Bacteria</taxon>
        <taxon>Bacillati</taxon>
        <taxon>Bacillota</taxon>
        <taxon>Negativicutes</taxon>
        <taxon>Acetonemataceae</taxon>
        <taxon>Acetonema</taxon>
    </lineage>
</organism>
<evidence type="ECO:0000256" key="11">
    <source>
        <dbReference type="ARBA" id="ARBA00048697"/>
    </source>
</evidence>
<evidence type="ECO:0000313" key="15">
    <source>
        <dbReference type="Proteomes" id="UP000003240"/>
    </source>
</evidence>
<feature type="binding site" evidence="12">
    <location>
        <begin position="256"/>
        <end position="258"/>
    </location>
    <ligand>
        <name>GTP</name>
        <dbReference type="ChEBI" id="CHEBI:37565"/>
    </ligand>
</feature>
<dbReference type="EMBL" id="AFGF01000280">
    <property type="protein sequence ID" value="EGO61796.1"/>
    <property type="molecule type" value="Genomic_DNA"/>
</dbReference>
<keyword evidence="3 12" id="KW-0949">S-adenosyl-L-methionine</keyword>
<dbReference type="STRING" id="1009370.ALO_21189"/>
<keyword evidence="15" id="KW-1185">Reference proteome</keyword>
<feature type="binding site" evidence="12">
    <location>
        <position position="13"/>
    </location>
    <ligand>
        <name>GTP</name>
        <dbReference type="ChEBI" id="CHEBI:37565"/>
    </ligand>
</feature>
<evidence type="ECO:0000256" key="2">
    <source>
        <dbReference type="ARBA" id="ARBA00022485"/>
    </source>
</evidence>
<evidence type="ECO:0000256" key="1">
    <source>
        <dbReference type="ARBA" id="ARBA00012167"/>
    </source>
</evidence>
<dbReference type="InterPro" id="IPR013483">
    <property type="entry name" value="MoaA"/>
</dbReference>
<dbReference type="RefSeq" id="WP_004099886.1">
    <property type="nucleotide sequence ID" value="NZ_AFGF01000280.1"/>
</dbReference>
<dbReference type="GO" id="GO:0061799">
    <property type="term" value="F:cyclic pyranopterin monophosphate synthase activity"/>
    <property type="evidence" value="ECO:0007669"/>
    <property type="project" value="TreeGrafter"/>
</dbReference>
<dbReference type="InterPro" id="IPR007197">
    <property type="entry name" value="rSAM"/>
</dbReference>
<evidence type="ECO:0000256" key="10">
    <source>
        <dbReference type="ARBA" id="ARBA00023239"/>
    </source>
</evidence>
<proteinExistence type="inferred from homology"/>